<comment type="caution">
    <text evidence="3">The sequence shown here is derived from an EMBL/GenBank/DDBJ whole genome shotgun (WGS) entry which is preliminary data.</text>
</comment>
<proteinExistence type="predicted"/>
<evidence type="ECO:0000259" key="2">
    <source>
        <dbReference type="Pfam" id="PF14342"/>
    </source>
</evidence>
<name>A0ABN1U8Q4_9ACTN</name>
<feature type="domain" description="DUF4396" evidence="2">
    <location>
        <begin position="7"/>
        <end position="138"/>
    </location>
</feature>
<keyword evidence="1" id="KW-1133">Transmembrane helix</keyword>
<keyword evidence="4" id="KW-1185">Reference proteome</keyword>
<evidence type="ECO:0000256" key="1">
    <source>
        <dbReference type="SAM" id="Phobius"/>
    </source>
</evidence>
<reference evidence="3 4" key="1">
    <citation type="journal article" date="2019" name="Int. J. Syst. Evol. Microbiol.">
        <title>The Global Catalogue of Microorganisms (GCM) 10K type strain sequencing project: providing services to taxonomists for standard genome sequencing and annotation.</title>
        <authorList>
            <consortium name="The Broad Institute Genomics Platform"/>
            <consortium name="The Broad Institute Genome Sequencing Center for Infectious Disease"/>
            <person name="Wu L."/>
            <person name="Ma J."/>
        </authorList>
    </citation>
    <scope>NUCLEOTIDE SEQUENCE [LARGE SCALE GENOMIC DNA]</scope>
    <source>
        <strain evidence="3 4">JCM 11813</strain>
    </source>
</reference>
<dbReference type="Pfam" id="PF14342">
    <property type="entry name" value="DUF4396"/>
    <property type="match status" value="1"/>
</dbReference>
<feature type="transmembrane region" description="Helical" evidence="1">
    <location>
        <begin position="165"/>
        <end position="186"/>
    </location>
</feature>
<keyword evidence="1" id="KW-0472">Membrane</keyword>
<dbReference type="InterPro" id="IPR025509">
    <property type="entry name" value="DUF4396"/>
</dbReference>
<keyword evidence="1" id="KW-0812">Transmembrane</keyword>
<accession>A0ABN1U8Q4</accession>
<dbReference type="Proteomes" id="UP001499979">
    <property type="component" value="Unassembled WGS sequence"/>
</dbReference>
<feature type="transmembrane region" description="Helical" evidence="1">
    <location>
        <begin position="42"/>
        <end position="62"/>
    </location>
</feature>
<feature type="transmembrane region" description="Helical" evidence="1">
    <location>
        <begin position="12"/>
        <end position="36"/>
    </location>
</feature>
<feature type="transmembrane region" description="Helical" evidence="1">
    <location>
        <begin position="74"/>
        <end position="97"/>
    </location>
</feature>
<sequence length="187" mass="19178">MALTLDRMAVSATLHCLTGCAIGEIVGMLVGTAAGLANGATVAISVVLAFCFGYTLSTLPLLRGGMDAGAALRVVLAADTLSILTMEVVDNLVMLVIPGAIDAGLVNVVFWWSLMLALVVAFAAAYPVNHALLRRGKGHALTHEHHDHHGDTPARPWIPAIPTGSLVGVIAAFLLGGLVVAIADALS</sequence>
<feature type="transmembrane region" description="Helical" evidence="1">
    <location>
        <begin position="109"/>
        <end position="128"/>
    </location>
</feature>
<gene>
    <name evidence="3" type="ORF">GCM10009606_06020</name>
</gene>
<dbReference type="RefSeq" id="WP_343905521.1">
    <property type="nucleotide sequence ID" value="NZ_BAAAJE010000002.1"/>
</dbReference>
<dbReference type="EMBL" id="BAAAJE010000002">
    <property type="protein sequence ID" value="GAA1129056.1"/>
    <property type="molecule type" value="Genomic_DNA"/>
</dbReference>
<organism evidence="3 4">
    <name type="scientific">Nocardioides aquiterrae</name>
    <dbReference type="NCBI Taxonomy" id="203799"/>
    <lineage>
        <taxon>Bacteria</taxon>
        <taxon>Bacillati</taxon>
        <taxon>Actinomycetota</taxon>
        <taxon>Actinomycetes</taxon>
        <taxon>Propionibacteriales</taxon>
        <taxon>Nocardioidaceae</taxon>
        <taxon>Nocardioides</taxon>
    </lineage>
</organism>
<evidence type="ECO:0000313" key="4">
    <source>
        <dbReference type="Proteomes" id="UP001499979"/>
    </source>
</evidence>
<evidence type="ECO:0000313" key="3">
    <source>
        <dbReference type="EMBL" id="GAA1129056.1"/>
    </source>
</evidence>
<protein>
    <recommendedName>
        <fullName evidence="2">DUF4396 domain-containing protein</fullName>
    </recommendedName>
</protein>